<reference evidence="7 8" key="1">
    <citation type="submission" date="2020-12" db="EMBL/GenBank/DDBJ databases">
        <title>HMF7856_wgs.fasta genome submission.</title>
        <authorList>
            <person name="Kang H."/>
            <person name="Kim H."/>
            <person name="Joh K."/>
        </authorList>
    </citation>
    <scope>NUCLEOTIDE SEQUENCE [LARGE SCALE GENOMIC DNA]</scope>
    <source>
        <strain evidence="7 8">HMF7856</strain>
    </source>
</reference>
<feature type="transmembrane region" description="Helical" evidence="6">
    <location>
        <begin position="375"/>
        <end position="394"/>
    </location>
</feature>
<evidence type="ECO:0000256" key="4">
    <source>
        <dbReference type="ARBA" id="ARBA00022989"/>
    </source>
</evidence>
<dbReference type="Gene3D" id="1.20.1250.20">
    <property type="entry name" value="MFS general substrate transporter like domains"/>
    <property type="match status" value="2"/>
</dbReference>
<keyword evidence="4 6" id="KW-1133">Transmembrane helix</keyword>
<feature type="transmembrane region" description="Helical" evidence="6">
    <location>
        <begin position="84"/>
        <end position="104"/>
    </location>
</feature>
<feature type="transmembrane region" description="Helical" evidence="6">
    <location>
        <begin position="280"/>
        <end position="300"/>
    </location>
</feature>
<feature type="transmembrane region" description="Helical" evidence="6">
    <location>
        <begin position="400"/>
        <end position="420"/>
    </location>
</feature>
<feature type="transmembrane region" description="Helical" evidence="6">
    <location>
        <begin position="241"/>
        <end position="260"/>
    </location>
</feature>
<feature type="transmembrane region" description="Helical" evidence="6">
    <location>
        <begin position="343"/>
        <end position="363"/>
    </location>
</feature>
<dbReference type="KEGG" id="mgik:GO620_015750"/>
<proteinExistence type="predicted"/>
<evidence type="ECO:0000256" key="2">
    <source>
        <dbReference type="ARBA" id="ARBA00022448"/>
    </source>
</evidence>
<keyword evidence="8" id="KW-1185">Reference proteome</keyword>
<evidence type="ECO:0000313" key="8">
    <source>
        <dbReference type="Proteomes" id="UP000429232"/>
    </source>
</evidence>
<feature type="transmembrane region" description="Helical" evidence="6">
    <location>
        <begin position="149"/>
        <end position="169"/>
    </location>
</feature>
<dbReference type="AlphaFoldDB" id="A0A7T7FA47"/>
<keyword evidence="2" id="KW-0813">Transport</keyword>
<evidence type="ECO:0000256" key="5">
    <source>
        <dbReference type="ARBA" id="ARBA00023136"/>
    </source>
</evidence>
<dbReference type="Pfam" id="PF07690">
    <property type="entry name" value="MFS_1"/>
    <property type="match status" value="1"/>
</dbReference>
<dbReference type="PANTHER" id="PTHR12778:SF10">
    <property type="entry name" value="MAJOR FACILITATOR SUPERFAMILY DOMAIN-CONTAINING PROTEIN 3"/>
    <property type="match status" value="1"/>
</dbReference>
<accession>A0A7T7FA47</accession>
<dbReference type="InterPro" id="IPR011701">
    <property type="entry name" value="MFS"/>
</dbReference>
<dbReference type="RefSeq" id="WP_200230328.1">
    <property type="nucleotide sequence ID" value="NZ_CP066775.1"/>
</dbReference>
<sequence length="428" mass="47399">MISLPILRNSAPLRYFTFFYLYAMQGVPAGFALTALANYLIGKGVDALTIGSFDAIIGIPWIINFIWGAVIDRYQFSLMGLRKHWIIFSQFLALLTLTSLLFVHDPVKQVHVILAIFFTHSIFASVQDASVDALAIAIVPVNQQGRINAFMRVGMVCGVAIGAAVFSTLVHFYGFYYAAAAQVIFLLIFTVVTYIIKVDREDSYIPSFHTKPIEKAAVSADDNPDLKWLFRQLYNGFVNKISLKTFSVIALIYLCLSVFIKSFSFHLIHNLHWDDNNLSILQGTWGSLVTVVVVLCGGVFADRLGAPRMLRIVTYAICGFLLFFGLLGMWWHYKSLSVTGMLIYSLADPMYSIAAIPVLMALCLKKVEASQFTTYMAVVNLCDVLGAYISGLAMRVTTAPVIGVTCGLVISTALCIQWLLRPAKQLAT</sequence>
<evidence type="ECO:0000313" key="7">
    <source>
        <dbReference type="EMBL" id="QQL49605.1"/>
    </source>
</evidence>
<dbReference type="GO" id="GO:0022857">
    <property type="term" value="F:transmembrane transporter activity"/>
    <property type="evidence" value="ECO:0007669"/>
    <property type="project" value="InterPro"/>
</dbReference>
<dbReference type="GO" id="GO:0016020">
    <property type="term" value="C:membrane"/>
    <property type="evidence" value="ECO:0007669"/>
    <property type="project" value="UniProtKB-SubCell"/>
</dbReference>
<name>A0A7T7FA47_9SPHI</name>
<evidence type="ECO:0000256" key="3">
    <source>
        <dbReference type="ARBA" id="ARBA00022692"/>
    </source>
</evidence>
<feature type="transmembrane region" description="Helical" evidence="6">
    <location>
        <begin position="20"/>
        <end position="41"/>
    </location>
</feature>
<dbReference type="Proteomes" id="UP000429232">
    <property type="component" value="Chromosome"/>
</dbReference>
<evidence type="ECO:0000256" key="1">
    <source>
        <dbReference type="ARBA" id="ARBA00004141"/>
    </source>
</evidence>
<dbReference type="EMBL" id="CP066775">
    <property type="protein sequence ID" value="QQL49605.1"/>
    <property type="molecule type" value="Genomic_DNA"/>
</dbReference>
<comment type="subcellular location">
    <subcellularLocation>
        <location evidence="1">Membrane</location>
        <topology evidence="1">Multi-pass membrane protein</topology>
    </subcellularLocation>
</comment>
<dbReference type="InterPro" id="IPR036259">
    <property type="entry name" value="MFS_trans_sf"/>
</dbReference>
<feature type="transmembrane region" description="Helical" evidence="6">
    <location>
        <begin position="47"/>
        <end position="72"/>
    </location>
</feature>
<evidence type="ECO:0000256" key="6">
    <source>
        <dbReference type="SAM" id="Phobius"/>
    </source>
</evidence>
<organism evidence="7 8">
    <name type="scientific">Mucilaginibacter ginkgonis</name>
    <dbReference type="NCBI Taxonomy" id="2682091"/>
    <lineage>
        <taxon>Bacteria</taxon>
        <taxon>Pseudomonadati</taxon>
        <taxon>Bacteroidota</taxon>
        <taxon>Sphingobacteriia</taxon>
        <taxon>Sphingobacteriales</taxon>
        <taxon>Sphingobacteriaceae</taxon>
        <taxon>Mucilaginibacter</taxon>
    </lineage>
</organism>
<dbReference type="PANTHER" id="PTHR12778">
    <property type="entry name" value="SOLUTE CARRIER FAMILY 33 ACETYL-COA TRANSPORTER -RELATED"/>
    <property type="match status" value="1"/>
</dbReference>
<keyword evidence="3 6" id="KW-0812">Transmembrane</keyword>
<protein>
    <submittedName>
        <fullName evidence="7">MFS transporter</fullName>
    </submittedName>
</protein>
<dbReference type="SUPFAM" id="SSF103473">
    <property type="entry name" value="MFS general substrate transporter"/>
    <property type="match status" value="1"/>
</dbReference>
<feature type="transmembrane region" description="Helical" evidence="6">
    <location>
        <begin position="175"/>
        <end position="196"/>
    </location>
</feature>
<dbReference type="InterPro" id="IPR004752">
    <property type="entry name" value="AmpG_permease/AT-1"/>
</dbReference>
<gene>
    <name evidence="7" type="ORF">GO620_015750</name>
</gene>
<feature type="transmembrane region" description="Helical" evidence="6">
    <location>
        <begin position="312"/>
        <end position="331"/>
    </location>
</feature>
<keyword evidence="5 6" id="KW-0472">Membrane</keyword>